<evidence type="ECO:0000256" key="4">
    <source>
        <dbReference type="ARBA" id="ARBA00023136"/>
    </source>
</evidence>
<feature type="transmembrane region" description="Helical" evidence="6">
    <location>
        <begin position="62"/>
        <end position="81"/>
    </location>
</feature>
<feature type="compositionally biased region" description="Basic and acidic residues" evidence="5">
    <location>
        <begin position="414"/>
        <end position="423"/>
    </location>
</feature>
<protein>
    <recommendedName>
        <fullName evidence="9">EamA domain-containing protein</fullName>
    </recommendedName>
</protein>
<dbReference type="EMBL" id="CAICTM010000408">
    <property type="protein sequence ID" value="CAB9509886.1"/>
    <property type="molecule type" value="Genomic_DNA"/>
</dbReference>
<proteinExistence type="predicted"/>
<organism evidence="7 8">
    <name type="scientific">Seminavis robusta</name>
    <dbReference type="NCBI Taxonomy" id="568900"/>
    <lineage>
        <taxon>Eukaryota</taxon>
        <taxon>Sar</taxon>
        <taxon>Stramenopiles</taxon>
        <taxon>Ochrophyta</taxon>
        <taxon>Bacillariophyta</taxon>
        <taxon>Bacillariophyceae</taxon>
        <taxon>Bacillariophycidae</taxon>
        <taxon>Naviculales</taxon>
        <taxon>Naviculaceae</taxon>
        <taxon>Seminavis</taxon>
    </lineage>
</organism>
<dbReference type="Proteomes" id="UP001153069">
    <property type="component" value="Unassembled WGS sequence"/>
</dbReference>
<evidence type="ECO:0008006" key="9">
    <source>
        <dbReference type="Google" id="ProtNLM"/>
    </source>
</evidence>
<evidence type="ECO:0000256" key="6">
    <source>
        <dbReference type="SAM" id="Phobius"/>
    </source>
</evidence>
<feature type="transmembrane region" description="Helical" evidence="6">
    <location>
        <begin position="258"/>
        <end position="277"/>
    </location>
</feature>
<feature type="transmembrane region" description="Helical" evidence="6">
    <location>
        <begin position="206"/>
        <end position="224"/>
    </location>
</feature>
<dbReference type="PANTHER" id="PTHR23051:SF0">
    <property type="entry name" value="SOLUTE CARRIER FAMILY 35 MEMBER F5"/>
    <property type="match status" value="1"/>
</dbReference>
<feature type="transmembrane region" description="Helical" evidence="6">
    <location>
        <begin position="152"/>
        <end position="172"/>
    </location>
</feature>
<dbReference type="SUPFAM" id="SSF103481">
    <property type="entry name" value="Multidrug resistance efflux transporter EmrE"/>
    <property type="match status" value="1"/>
</dbReference>
<dbReference type="AlphaFoldDB" id="A0A9N8DW74"/>
<feature type="transmembrane region" description="Helical" evidence="6">
    <location>
        <begin position="29"/>
        <end position="50"/>
    </location>
</feature>
<dbReference type="InterPro" id="IPR037185">
    <property type="entry name" value="EmrE-like"/>
</dbReference>
<name>A0A9N8DW74_9STRA</name>
<evidence type="ECO:0000256" key="3">
    <source>
        <dbReference type="ARBA" id="ARBA00022989"/>
    </source>
</evidence>
<dbReference type="OrthoDB" id="1436450at2759"/>
<evidence type="ECO:0000313" key="8">
    <source>
        <dbReference type="Proteomes" id="UP001153069"/>
    </source>
</evidence>
<feature type="transmembrane region" description="Helical" evidence="6">
    <location>
        <begin position="376"/>
        <end position="397"/>
    </location>
</feature>
<keyword evidence="2 6" id="KW-0812">Transmembrane</keyword>
<feature type="transmembrane region" description="Helical" evidence="6">
    <location>
        <begin position="178"/>
        <end position="199"/>
    </location>
</feature>
<dbReference type="GO" id="GO:0016020">
    <property type="term" value="C:membrane"/>
    <property type="evidence" value="ECO:0007669"/>
    <property type="project" value="UniProtKB-SubCell"/>
</dbReference>
<keyword evidence="4 6" id="KW-0472">Membrane</keyword>
<sequence>MIFEASAPWEILFGSSTAPSATSKWKFTFGLFLIFLQCVLLVFNSLLTQFLFEELELESPFIMTYIGMSLMAFLLPLHYYAAQKSSSPPHQESSTDTACIPSVGCCTSPSFDSLAHDMNKATTYTDFVDIAVQRSQKLVEDHTTRWNHRKHVLAALYITPAMFLADWAFNAALIRTSIASSTVLVSIQSIFVYAFAVVLRLDFYSVWKLLGILAGVAGTALTMLHDTTVVSSLETEETNDNFMVEDDTATSQWWGDSLAILAAMIYAIYTIQVRLFCPENEELYSMQLLLGYIGAVALVLMAPAAIWLLLITQQVQLTSASLGMVLIKGLFDFCISDYLLFRSVILTGPTVPTVGLGLSIPMAFLLDFAFGNDDVFSWYSMVGALACLAGFFAVNLVPDPTTSCSCQDGGNDAVDTKDSKEASLMDDTASVT</sequence>
<comment type="caution">
    <text evidence="7">The sequence shown here is derived from an EMBL/GenBank/DDBJ whole genome shotgun (WGS) entry which is preliminary data.</text>
</comment>
<keyword evidence="3 6" id="KW-1133">Transmembrane helix</keyword>
<evidence type="ECO:0000313" key="7">
    <source>
        <dbReference type="EMBL" id="CAB9509886.1"/>
    </source>
</evidence>
<comment type="subcellular location">
    <subcellularLocation>
        <location evidence="1">Membrane</location>
        <topology evidence="1">Multi-pass membrane protein</topology>
    </subcellularLocation>
</comment>
<feature type="region of interest" description="Disordered" evidence="5">
    <location>
        <begin position="407"/>
        <end position="432"/>
    </location>
</feature>
<reference evidence="7" key="1">
    <citation type="submission" date="2020-06" db="EMBL/GenBank/DDBJ databases">
        <authorList>
            <consortium name="Plant Systems Biology data submission"/>
        </authorList>
    </citation>
    <scope>NUCLEOTIDE SEQUENCE</scope>
    <source>
        <strain evidence="7">D6</strain>
    </source>
</reference>
<feature type="transmembrane region" description="Helical" evidence="6">
    <location>
        <begin position="289"/>
        <end position="310"/>
    </location>
</feature>
<accession>A0A9N8DW74</accession>
<evidence type="ECO:0000256" key="1">
    <source>
        <dbReference type="ARBA" id="ARBA00004141"/>
    </source>
</evidence>
<keyword evidence="8" id="KW-1185">Reference proteome</keyword>
<evidence type="ECO:0000256" key="5">
    <source>
        <dbReference type="SAM" id="MobiDB-lite"/>
    </source>
</evidence>
<evidence type="ECO:0000256" key="2">
    <source>
        <dbReference type="ARBA" id="ARBA00022692"/>
    </source>
</evidence>
<gene>
    <name evidence="7" type="ORF">SEMRO_409_G137140.1</name>
</gene>
<dbReference type="PANTHER" id="PTHR23051">
    <property type="entry name" value="SOLUTE CARRIER FAMILY 35, MEMBER F5"/>
    <property type="match status" value="1"/>
</dbReference>